<proteinExistence type="predicted"/>
<dbReference type="EMBL" id="MN740444">
    <property type="protein sequence ID" value="QHU26795.1"/>
    <property type="molecule type" value="Genomic_DNA"/>
</dbReference>
<evidence type="ECO:0000259" key="1">
    <source>
        <dbReference type="SMART" id="SM00507"/>
    </source>
</evidence>
<dbReference type="Gene3D" id="1.10.30.50">
    <property type="match status" value="1"/>
</dbReference>
<evidence type="ECO:0000313" key="2">
    <source>
        <dbReference type="EMBL" id="QHU26795.1"/>
    </source>
</evidence>
<dbReference type="SMART" id="SM00507">
    <property type="entry name" value="HNHc"/>
    <property type="match status" value="1"/>
</dbReference>
<dbReference type="CDD" id="cd00085">
    <property type="entry name" value="HNHc"/>
    <property type="match status" value="1"/>
</dbReference>
<dbReference type="GO" id="GO:0004519">
    <property type="term" value="F:endonuclease activity"/>
    <property type="evidence" value="ECO:0007669"/>
    <property type="project" value="InterPro"/>
</dbReference>
<dbReference type="GO" id="GO:0003676">
    <property type="term" value="F:nucleic acid binding"/>
    <property type="evidence" value="ECO:0007669"/>
    <property type="project" value="InterPro"/>
</dbReference>
<dbReference type="AlphaFoldDB" id="A0A6C0L9M9"/>
<protein>
    <recommendedName>
        <fullName evidence="1">HNH nuclease domain-containing protein</fullName>
    </recommendedName>
</protein>
<dbReference type="InterPro" id="IPR003615">
    <property type="entry name" value="HNH_nuc"/>
</dbReference>
<organism evidence="2">
    <name type="scientific">viral metagenome</name>
    <dbReference type="NCBI Taxonomy" id="1070528"/>
    <lineage>
        <taxon>unclassified sequences</taxon>
        <taxon>metagenomes</taxon>
        <taxon>organismal metagenomes</taxon>
    </lineage>
</organism>
<reference evidence="2" key="1">
    <citation type="journal article" date="2020" name="Nature">
        <title>Giant virus diversity and host interactions through global metagenomics.</title>
        <authorList>
            <person name="Schulz F."/>
            <person name="Roux S."/>
            <person name="Paez-Espino D."/>
            <person name="Jungbluth S."/>
            <person name="Walsh D.A."/>
            <person name="Denef V.J."/>
            <person name="McMahon K.D."/>
            <person name="Konstantinidis K.T."/>
            <person name="Eloe-Fadrosh E.A."/>
            <person name="Kyrpides N.C."/>
            <person name="Woyke T."/>
        </authorList>
    </citation>
    <scope>NUCLEOTIDE SEQUENCE</scope>
    <source>
        <strain evidence="2">GVMAG-M-3300027759-42</strain>
    </source>
</reference>
<dbReference type="Pfam" id="PF01844">
    <property type="entry name" value="HNH"/>
    <property type="match status" value="1"/>
</dbReference>
<accession>A0A6C0L9M9</accession>
<sequence>MTEPLRITNEHSEPANVIDLGNGVSLTVNTVQKLFNMITNEVINMKPFMQRALNAWTFPIANFLRKTMIESALYDKPLYIPPLVYYKYHLDQLKPGESWQMMCLDGGNRSRAICAFIDGVYMNSGTKEGVIPPCCELMIDGEEVSIFFNNLDLATDYKKKTKKRVSVLTETQQNAFLGIKLGMTTYTNRMNDIELGQKFLELQNCVKVTGSDILKLKVDCPLVQFIKEQTEPMRWQDAMMSTFKHVHNDVSKYWLPWCAKFYLMLHPKPKKTSLEMFSMNDKTINEYIIENNSCLQYDAEKFENFKNAIRKFFCFMSSLLVSYKISLPAYFAIFYTMSTSSDVTEETLRSNIPYFIRTKDKNPRMWDGRKNKETKQKYTMEDVAEEYEHLLEILRDYNFVRDKDWNKRLPVPTSTKRALDKRQFGEDDEAPCACCNQTMIYKNKLNGYHRGHIKAHAHGGTSTPDNLLLICKECNLNMDVEHLFKYQERCFPEAPKASDLMRSFELVKKNAWDYDTESDTE</sequence>
<name>A0A6C0L9M9_9ZZZZ</name>
<dbReference type="GO" id="GO:0008270">
    <property type="term" value="F:zinc ion binding"/>
    <property type="evidence" value="ECO:0007669"/>
    <property type="project" value="InterPro"/>
</dbReference>
<feature type="domain" description="HNH nuclease" evidence="1">
    <location>
        <begin position="419"/>
        <end position="476"/>
    </location>
</feature>
<dbReference type="InterPro" id="IPR002711">
    <property type="entry name" value="HNH"/>
</dbReference>